<evidence type="ECO:0000313" key="2">
    <source>
        <dbReference type="EMBL" id="KUK78011.1"/>
    </source>
</evidence>
<proteinExistence type="predicted"/>
<feature type="transmembrane region" description="Helical" evidence="1">
    <location>
        <begin position="34"/>
        <end position="52"/>
    </location>
</feature>
<reference evidence="3" key="1">
    <citation type="journal article" date="2015" name="MBio">
        <title>Genome-Resolved Metagenomic Analysis Reveals Roles for Candidate Phyla and Other Microbial Community Members in Biogeochemical Transformations in Oil Reservoirs.</title>
        <authorList>
            <person name="Hu P."/>
            <person name="Tom L."/>
            <person name="Singh A."/>
            <person name="Thomas B.C."/>
            <person name="Baker B.J."/>
            <person name="Piceno Y.M."/>
            <person name="Andersen G.L."/>
            <person name="Banfield J.F."/>
        </authorList>
    </citation>
    <scope>NUCLEOTIDE SEQUENCE [LARGE SCALE GENOMIC DNA]</scope>
</reference>
<gene>
    <name evidence="2" type="ORF">XD94_1871</name>
</gene>
<keyword evidence="1" id="KW-1133">Transmembrane helix</keyword>
<dbReference type="PATRIC" id="fig|1184387.3.peg.372"/>
<dbReference type="EMBL" id="LGGP01000427">
    <property type="protein sequence ID" value="KUK78011.1"/>
    <property type="molecule type" value="Genomic_DNA"/>
</dbReference>
<evidence type="ECO:0000313" key="3">
    <source>
        <dbReference type="Proteomes" id="UP000054092"/>
    </source>
</evidence>
<keyword evidence="1" id="KW-0472">Membrane</keyword>
<sequence length="132" mass="15043">MKNLDYFAAKSGHNILVSLDTMDKKELEKLINDILLVLHGNGVYACILYLYAREKKKSETAEKLAKELLGSARESLGIDFEDLDEKMKKPESVLSLVNEKICNNTDSLFLVKDLWERTLVYARYGAKAKVKK</sequence>
<evidence type="ECO:0000256" key="1">
    <source>
        <dbReference type="SAM" id="Phobius"/>
    </source>
</evidence>
<organism evidence="2 3">
    <name type="scientific">Mesotoga prima</name>
    <dbReference type="NCBI Taxonomy" id="1184387"/>
    <lineage>
        <taxon>Bacteria</taxon>
        <taxon>Thermotogati</taxon>
        <taxon>Thermotogota</taxon>
        <taxon>Thermotogae</taxon>
        <taxon>Kosmotogales</taxon>
        <taxon>Kosmotogaceae</taxon>
        <taxon>Mesotoga</taxon>
    </lineage>
</organism>
<accession>A0A117M0Q7</accession>
<evidence type="ECO:0008006" key="4">
    <source>
        <dbReference type="Google" id="ProtNLM"/>
    </source>
</evidence>
<protein>
    <recommendedName>
        <fullName evidence="4">CRISPR type III-B/RAMP module-associated protein Cmr5</fullName>
    </recommendedName>
</protein>
<comment type="caution">
    <text evidence="2">The sequence shown here is derived from an EMBL/GenBank/DDBJ whole genome shotgun (WGS) entry which is preliminary data.</text>
</comment>
<name>A0A117M0Q7_9BACT</name>
<dbReference type="Proteomes" id="UP000054092">
    <property type="component" value="Unassembled WGS sequence"/>
</dbReference>
<dbReference type="AlphaFoldDB" id="A0A117M0Q7"/>
<keyword evidence="1" id="KW-0812">Transmembrane</keyword>